<accession>A0A516X2G6</accession>
<dbReference type="PANTHER" id="PTHR43178:SF5">
    <property type="entry name" value="LIPOAMIDE ACYLTRANSFERASE COMPONENT OF BRANCHED-CHAIN ALPHA-KETO ACID DEHYDROGENASE COMPLEX, MITOCHONDRIAL"/>
    <property type="match status" value="1"/>
</dbReference>
<dbReference type="Gene3D" id="4.10.320.10">
    <property type="entry name" value="E3-binding domain"/>
    <property type="match status" value="1"/>
</dbReference>
<evidence type="ECO:0000256" key="1">
    <source>
        <dbReference type="ARBA" id="ARBA00001938"/>
    </source>
</evidence>
<dbReference type="GO" id="GO:0031405">
    <property type="term" value="F:lipoic acid binding"/>
    <property type="evidence" value="ECO:0007669"/>
    <property type="project" value="TreeGrafter"/>
</dbReference>
<dbReference type="InterPro" id="IPR000089">
    <property type="entry name" value="Biotin_lipoyl"/>
</dbReference>
<dbReference type="InterPro" id="IPR001078">
    <property type="entry name" value="2-oxoacid_DH_actylTfrase"/>
</dbReference>
<name>A0A516X2G6_9ACTN</name>
<dbReference type="GO" id="GO:0016407">
    <property type="term" value="F:acetyltransferase activity"/>
    <property type="evidence" value="ECO:0007669"/>
    <property type="project" value="TreeGrafter"/>
</dbReference>
<dbReference type="SUPFAM" id="SSF51230">
    <property type="entry name" value="Single hybrid motif"/>
    <property type="match status" value="1"/>
</dbReference>
<reference evidence="10 11" key="2">
    <citation type="submission" date="2019-07" db="EMBL/GenBank/DDBJ databases">
        <authorList>
            <person name="Huang Y."/>
        </authorList>
    </citation>
    <scope>NUCLEOTIDE SEQUENCE [LARGE SCALE GENOMIC DNA]</scope>
    <source>
        <strain evidence="10 11">HY188</strain>
    </source>
</reference>
<dbReference type="PANTHER" id="PTHR43178">
    <property type="entry name" value="DIHYDROLIPOAMIDE ACETYLTRANSFERASE COMPONENT OF PYRUVATE DEHYDROGENASE COMPLEX"/>
    <property type="match status" value="1"/>
</dbReference>
<evidence type="ECO:0000256" key="4">
    <source>
        <dbReference type="ARBA" id="ARBA00022823"/>
    </source>
</evidence>
<evidence type="ECO:0000256" key="6">
    <source>
        <dbReference type="RuleBase" id="RU003423"/>
    </source>
</evidence>
<feature type="compositionally biased region" description="Low complexity" evidence="7">
    <location>
        <begin position="103"/>
        <end position="123"/>
    </location>
</feature>
<keyword evidence="5 6" id="KW-0012">Acyltransferase</keyword>
<dbReference type="PROSITE" id="PS50968">
    <property type="entry name" value="BIOTINYL_LIPOYL"/>
    <property type="match status" value="1"/>
</dbReference>
<dbReference type="Gene3D" id="3.30.559.10">
    <property type="entry name" value="Chloramphenicol acetyltransferase-like domain"/>
    <property type="match status" value="1"/>
</dbReference>
<dbReference type="SUPFAM" id="SSF52777">
    <property type="entry name" value="CoA-dependent acyltransferases"/>
    <property type="match status" value="1"/>
</dbReference>
<dbReference type="InterPro" id="IPR011053">
    <property type="entry name" value="Single_hybrid_motif"/>
</dbReference>
<dbReference type="EC" id="2.3.1.-" evidence="6"/>
<dbReference type="EMBL" id="CP041765">
    <property type="protein sequence ID" value="QDQ97278.1"/>
    <property type="molecule type" value="Genomic_DNA"/>
</dbReference>
<evidence type="ECO:0000259" key="8">
    <source>
        <dbReference type="PROSITE" id="PS50968"/>
    </source>
</evidence>
<keyword evidence="3 6" id="KW-0808">Transferase</keyword>
<dbReference type="PROSITE" id="PS51826">
    <property type="entry name" value="PSBD"/>
    <property type="match status" value="1"/>
</dbReference>
<dbReference type="Pfam" id="PF00364">
    <property type="entry name" value="Biotin_lipoyl"/>
    <property type="match status" value="1"/>
</dbReference>
<dbReference type="GO" id="GO:0005737">
    <property type="term" value="C:cytoplasm"/>
    <property type="evidence" value="ECO:0007669"/>
    <property type="project" value="TreeGrafter"/>
</dbReference>
<dbReference type="Proteomes" id="UP000317344">
    <property type="component" value="Chromosome"/>
</dbReference>
<comment type="cofactor">
    <cofactor evidence="1 6">
        <name>(R)-lipoate</name>
        <dbReference type="ChEBI" id="CHEBI:83088"/>
    </cofactor>
</comment>
<dbReference type="InterPro" id="IPR004167">
    <property type="entry name" value="PSBD"/>
</dbReference>
<dbReference type="InterPro" id="IPR023213">
    <property type="entry name" value="CAT-like_dom_sf"/>
</dbReference>
<evidence type="ECO:0000256" key="2">
    <source>
        <dbReference type="ARBA" id="ARBA00007317"/>
    </source>
</evidence>
<dbReference type="Gene3D" id="2.40.50.100">
    <property type="match status" value="1"/>
</dbReference>
<dbReference type="InterPro" id="IPR050743">
    <property type="entry name" value="2-oxoacid_DH_E2_comp"/>
</dbReference>
<dbReference type="InterPro" id="IPR036625">
    <property type="entry name" value="E3-bd_dom_sf"/>
</dbReference>
<comment type="similarity">
    <text evidence="2 6">Belongs to the 2-oxoacid dehydrogenase family.</text>
</comment>
<dbReference type="SUPFAM" id="SSF47005">
    <property type="entry name" value="Peripheral subunit-binding domain of 2-oxo acid dehydrogenase complex"/>
    <property type="match status" value="1"/>
</dbReference>
<feature type="region of interest" description="Disordered" evidence="7">
    <location>
        <begin position="97"/>
        <end position="180"/>
    </location>
</feature>
<dbReference type="RefSeq" id="WP_143907815.1">
    <property type="nucleotide sequence ID" value="NZ_CP041765.1"/>
</dbReference>
<gene>
    <name evidence="10" type="ORF">FO059_07955</name>
</gene>
<dbReference type="KEGG" id="toy:FO059_07955"/>
<evidence type="ECO:0000313" key="10">
    <source>
        <dbReference type="EMBL" id="QDQ97278.1"/>
    </source>
</evidence>
<reference evidence="10 11" key="1">
    <citation type="submission" date="2019-07" db="EMBL/GenBank/DDBJ databases">
        <title>Tomitella cavernea sp. nov., an actinomycete isolated from soil.</title>
        <authorList>
            <person name="Cheng J."/>
        </authorList>
    </citation>
    <scope>NUCLEOTIDE SEQUENCE [LARGE SCALE GENOMIC DNA]</scope>
    <source>
        <strain evidence="10 11">HY188</strain>
    </source>
</reference>
<protein>
    <recommendedName>
        <fullName evidence="6">Dihydrolipoamide acetyltransferase component of pyruvate dehydrogenase complex</fullName>
        <ecNumber evidence="6">2.3.1.-</ecNumber>
    </recommendedName>
</protein>
<evidence type="ECO:0000256" key="3">
    <source>
        <dbReference type="ARBA" id="ARBA00022679"/>
    </source>
</evidence>
<evidence type="ECO:0000259" key="9">
    <source>
        <dbReference type="PROSITE" id="PS51826"/>
    </source>
</evidence>
<keyword evidence="11" id="KW-1185">Reference proteome</keyword>
<dbReference type="CDD" id="cd06849">
    <property type="entry name" value="lipoyl_domain"/>
    <property type="match status" value="1"/>
</dbReference>
<evidence type="ECO:0000256" key="7">
    <source>
        <dbReference type="SAM" id="MobiDB-lite"/>
    </source>
</evidence>
<organism evidence="10 11">
    <name type="scientific">Tomitella fengzijianii</name>
    <dbReference type="NCBI Taxonomy" id="2597660"/>
    <lineage>
        <taxon>Bacteria</taxon>
        <taxon>Bacillati</taxon>
        <taxon>Actinomycetota</taxon>
        <taxon>Actinomycetes</taxon>
        <taxon>Mycobacteriales</taxon>
        <taxon>Tomitella</taxon>
    </lineage>
</organism>
<sequence length="442" mass="45020">MSAPAEFLLPDLGEGLTEAELLSWSVAVGDTVELDQPLCEVETAKAVVELPAPFAGTVAALHAEPGATVVVGEKLVTIDDGGGSGTASSDAGLEVAADDAARPDSSATGEPPAAARADDAAPPTLVGSGPLPHRPGRAGWRRRSHGTPATSAGAGTGADTDAAGAIRAKPSARKAARERGVDITAVRPARADGVITEADVARRAGAGRDGIRTPADAFRRATAAAVSASARSVPHATAFRTADFTSAMSLLRRLRGDGADGEDRTEVRLSPLTLVAKAVLVALVRHPLVNASWAEDSADIIEHSRVNLGVAVAGPHGLSVPHIRAAESLGLSGLASALDELVDEARAGRTPPARLRGGTFTITNIGVFGLEAGTAVINPGEAAILSLGAVERRPWVHDDHLVIREVATLGLSFDHRLIDGELAGRFLATVAQSIENPLGLAG</sequence>
<evidence type="ECO:0000313" key="11">
    <source>
        <dbReference type="Proteomes" id="UP000317344"/>
    </source>
</evidence>
<feature type="compositionally biased region" description="Basic residues" evidence="7">
    <location>
        <begin position="134"/>
        <end position="145"/>
    </location>
</feature>
<dbReference type="InterPro" id="IPR003016">
    <property type="entry name" value="2-oxoA_DH_lipoyl-BS"/>
</dbReference>
<dbReference type="OrthoDB" id="9805770at2"/>
<evidence type="ECO:0000256" key="5">
    <source>
        <dbReference type="ARBA" id="ARBA00023315"/>
    </source>
</evidence>
<dbReference type="AlphaFoldDB" id="A0A516X2G6"/>
<feature type="domain" description="Peripheral subunit-binding (PSBD)" evidence="9">
    <location>
        <begin position="167"/>
        <end position="204"/>
    </location>
</feature>
<dbReference type="Pfam" id="PF02817">
    <property type="entry name" value="E3_binding"/>
    <property type="match status" value="1"/>
</dbReference>
<feature type="domain" description="Lipoyl-binding" evidence="8">
    <location>
        <begin position="4"/>
        <end position="79"/>
    </location>
</feature>
<dbReference type="PROSITE" id="PS00189">
    <property type="entry name" value="LIPOYL"/>
    <property type="match status" value="1"/>
</dbReference>
<keyword evidence="4 6" id="KW-0450">Lipoyl</keyword>
<dbReference type="Pfam" id="PF00198">
    <property type="entry name" value="2-oxoacid_dh"/>
    <property type="match status" value="1"/>
</dbReference>
<proteinExistence type="inferred from homology"/>
<feature type="compositionally biased region" description="Low complexity" evidence="7">
    <location>
        <begin position="146"/>
        <end position="165"/>
    </location>
</feature>